<feature type="compositionally biased region" description="Acidic residues" evidence="1">
    <location>
        <begin position="378"/>
        <end position="396"/>
    </location>
</feature>
<organism evidence="3 4">
    <name type="scientific">Agromyces rhizosphaerae</name>
    <dbReference type="NCBI Taxonomy" id="88374"/>
    <lineage>
        <taxon>Bacteria</taxon>
        <taxon>Bacillati</taxon>
        <taxon>Actinomycetota</taxon>
        <taxon>Actinomycetes</taxon>
        <taxon>Micrococcales</taxon>
        <taxon>Microbacteriaceae</taxon>
        <taxon>Agromyces</taxon>
    </lineage>
</organism>
<dbReference type="InterPro" id="IPR002575">
    <property type="entry name" value="Aminoglycoside_PTrfase"/>
</dbReference>
<evidence type="ECO:0000256" key="1">
    <source>
        <dbReference type="SAM" id="MobiDB-lite"/>
    </source>
</evidence>
<dbReference type="AlphaFoldDB" id="A0A9W6FPV7"/>
<dbReference type="InterPro" id="IPR011009">
    <property type="entry name" value="Kinase-like_dom_sf"/>
</dbReference>
<dbReference type="SUPFAM" id="SSF56112">
    <property type="entry name" value="Protein kinase-like (PK-like)"/>
    <property type="match status" value="1"/>
</dbReference>
<evidence type="ECO:0000259" key="2">
    <source>
        <dbReference type="Pfam" id="PF01636"/>
    </source>
</evidence>
<feature type="domain" description="Aminoglycoside phosphotransferase" evidence="2">
    <location>
        <begin position="40"/>
        <end position="256"/>
    </location>
</feature>
<gene>
    <name evidence="3" type="ORF">ARHIZOSPH14_26810</name>
</gene>
<evidence type="ECO:0000313" key="3">
    <source>
        <dbReference type="EMBL" id="GLI28439.1"/>
    </source>
</evidence>
<proteinExistence type="predicted"/>
<protein>
    <recommendedName>
        <fullName evidence="2">Aminoglycoside phosphotransferase domain-containing protein</fullName>
    </recommendedName>
</protein>
<keyword evidence="4" id="KW-1185">Reference proteome</keyword>
<dbReference type="EMBL" id="BSDP01000001">
    <property type="protein sequence ID" value="GLI28439.1"/>
    <property type="molecule type" value="Genomic_DNA"/>
</dbReference>
<feature type="compositionally biased region" description="Basic and acidic residues" evidence="1">
    <location>
        <begin position="344"/>
        <end position="358"/>
    </location>
</feature>
<dbReference type="Pfam" id="PF01636">
    <property type="entry name" value="APH"/>
    <property type="match status" value="1"/>
</dbReference>
<name>A0A9W6FPV7_9MICO</name>
<comment type="caution">
    <text evidence="3">The sequence shown here is derived from an EMBL/GenBank/DDBJ whole genome shotgun (WGS) entry which is preliminary data.</text>
</comment>
<dbReference type="RefSeq" id="WP_281885824.1">
    <property type="nucleotide sequence ID" value="NZ_BSDP01000001.1"/>
</dbReference>
<feature type="region of interest" description="Disordered" evidence="1">
    <location>
        <begin position="324"/>
        <end position="403"/>
    </location>
</feature>
<sequence length="403" mass="41950">MARPPLTLAALATAAVPGLEVSGARPHSRGSYGQFDSALLHSTDGRTLLIRVPTSSGAELEQSADLVALRALSAGIRARLPFAVPTFVGQAPVSGTRAVVYDYVPGMVRDADALTAEPVLAAEVGESIAAIHALPSAFLAEAGLPRHTAAESRSQVIELIGRAADTGRVPAALLRRWESAADDADLWQFAPTVINGGLAADSILVEGVHVTGVIGWSGLQGGDPARDLHWLMTARGEAAEHALSAYLRARGGPQDGGIAQRALLHGELELARWLLHGVETRDPDVVEDAVGLLDGLVETVHAEQSPDLSTDTGPIMAVSEVEELLGRTPRTGGGSEASSMLTDSYDRSDLERGEAGEHDESEADATGALPLDLTGWGESEDDESADEDQATDDDQDASSSSSS</sequence>
<evidence type="ECO:0000313" key="4">
    <source>
        <dbReference type="Proteomes" id="UP001144396"/>
    </source>
</evidence>
<dbReference type="Gene3D" id="3.90.1200.10">
    <property type="match status" value="1"/>
</dbReference>
<dbReference type="Proteomes" id="UP001144396">
    <property type="component" value="Unassembled WGS sequence"/>
</dbReference>
<reference evidence="3" key="1">
    <citation type="submission" date="2022-12" db="EMBL/GenBank/DDBJ databases">
        <title>Reference genome sequencing for broad-spectrum identification of bacterial and archaeal isolates by mass spectrometry.</title>
        <authorList>
            <person name="Sekiguchi Y."/>
            <person name="Tourlousse D.M."/>
        </authorList>
    </citation>
    <scope>NUCLEOTIDE SEQUENCE</scope>
    <source>
        <strain evidence="3">14</strain>
    </source>
</reference>
<accession>A0A9W6FPV7</accession>